<dbReference type="Proteomes" id="UP000515152">
    <property type="component" value="Unplaced"/>
</dbReference>
<gene>
    <name evidence="9" type="primary">LOC122130748</name>
</gene>
<dbReference type="AlphaFoldDB" id="A0A8M1KGJ8"/>
<protein>
    <submittedName>
        <fullName evidence="9">Protachykinin</fullName>
    </submittedName>
</protein>
<keyword evidence="3" id="KW-0964">Secreted</keyword>
<feature type="signal peptide" evidence="7">
    <location>
        <begin position="1"/>
        <end position="23"/>
    </location>
</feature>
<reference evidence="9" key="1">
    <citation type="submission" date="2025-08" db="UniProtKB">
        <authorList>
            <consortium name="RefSeq"/>
        </authorList>
    </citation>
    <scope>IDENTIFICATION</scope>
</reference>
<evidence type="ECO:0000256" key="1">
    <source>
        <dbReference type="ARBA" id="ARBA00004613"/>
    </source>
</evidence>
<proteinExistence type="inferred from homology"/>
<organism evidence="8 9">
    <name type="scientific">Clupea harengus</name>
    <name type="common">Atlantic herring</name>
    <dbReference type="NCBI Taxonomy" id="7950"/>
    <lineage>
        <taxon>Eukaryota</taxon>
        <taxon>Metazoa</taxon>
        <taxon>Chordata</taxon>
        <taxon>Craniata</taxon>
        <taxon>Vertebrata</taxon>
        <taxon>Euteleostomi</taxon>
        <taxon>Actinopterygii</taxon>
        <taxon>Neopterygii</taxon>
        <taxon>Teleostei</taxon>
        <taxon>Clupei</taxon>
        <taxon>Clupeiformes</taxon>
        <taxon>Clupeoidei</taxon>
        <taxon>Clupeidae</taxon>
        <taxon>Clupea</taxon>
    </lineage>
</organism>
<evidence type="ECO:0000256" key="4">
    <source>
        <dbReference type="ARBA" id="ARBA00022685"/>
    </source>
</evidence>
<evidence type="ECO:0000256" key="2">
    <source>
        <dbReference type="ARBA" id="ARBA00007518"/>
    </source>
</evidence>
<keyword evidence="6" id="KW-0027">Amidation</keyword>
<dbReference type="PROSITE" id="PS00267">
    <property type="entry name" value="TACHYKININ"/>
    <property type="match status" value="1"/>
</dbReference>
<dbReference type="OrthoDB" id="9936276at2759"/>
<comment type="subcellular location">
    <subcellularLocation>
        <location evidence="1">Secreted</location>
    </subcellularLocation>
</comment>
<evidence type="ECO:0000256" key="3">
    <source>
        <dbReference type="ARBA" id="ARBA00022525"/>
    </source>
</evidence>
<dbReference type="GO" id="GO:0005615">
    <property type="term" value="C:extracellular space"/>
    <property type="evidence" value="ECO:0007669"/>
    <property type="project" value="TreeGrafter"/>
</dbReference>
<keyword evidence="4" id="KW-0165">Cleavage on pair of basic residues</keyword>
<dbReference type="PANTHER" id="PTHR11250:SF2">
    <property type="entry name" value="TACHYKININ-4"/>
    <property type="match status" value="1"/>
</dbReference>
<evidence type="ECO:0000256" key="7">
    <source>
        <dbReference type="SAM" id="SignalP"/>
    </source>
</evidence>
<name>A0A8M1KGJ8_CLUHA</name>
<dbReference type="PANTHER" id="PTHR11250">
    <property type="entry name" value="TACHYKININ"/>
    <property type="match status" value="1"/>
</dbReference>
<dbReference type="RefSeq" id="XP_042561433.1">
    <property type="nucleotide sequence ID" value="XM_042705499.1"/>
</dbReference>
<dbReference type="GeneID" id="122130748"/>
<sequence>MKILLLLLVFCGLANMFCQDVYSSEDNWDTGNYQTEDYPSQGHLLDPESLQTLLRIIRKPGPQQFFGLMGKRSSAKTQMTRKRQKFESFVGLMGKRNLGEQSGKCRFLLYLNVIPLRLVFPGTGIHFFLHFFLNVRSTEN</sequence>
<evidence type="ECO:0000256" key="6">
    <source>
        <dbReference type="ARBA" id="ARBA00022815"/>
    </source>
</evidence>
<comment type="similarity">
    <text evidence="2">Belongs to the tachykinin family.</text>
</comment>
<evidence type="ECO:0000256" key="5">
    <source>
        <dbReference type="ARBA" id="ARBA00022729"/>
    </source>
</evidence>
<evidence type="ECO:0000313" key="8">
    <source>
        <dbReference type="Proteomes" id="UP000515152"/>
    </source>
</evidence>
<keyword evidence="5 7" id="KW-0732">Signal</keyword>
<dbReference type="InterPro" id="IPR013055">
    <property type="entry name" value="Tachy_Neuro_lke_CS"/>
</dbReference>
<dbReference type="GO" id="GO:0031835">
    <property type="term" value="F:substance P receptor binding"/>
    <property type="evidence" value="ECO:0007669"/>
    <property type="project" value="TreeGrafter"/>
</dbReference>
<keyword evidence="8" id="KW-1185">Reference proteome</keyword>
<dbReference type="GO" id="GO:0007204">
    <property type="term" value="P:positive regulation of cytosolic calcium ion concentration"/>
    <property type="evidence" value="ECO:0007669"/>
    <property type="project" value="TreeGrafter"/>
</dbReference>
<feature type="chain" id="PRO_5035462526" evidence="7">
    <location>
        <begin position="24"/>
        <end position="140"/>
    </location>
</feature>
<dbReference type="GO" id="GO:0007217">
    <property type="term" value="P:tachykinin receptor signaling pathway"/>
    <property type="evidence" value="ECO:0007669"/>
    <property type="project" value="TreeGrafter"/>
</dbReference>
<evidence type="ECO:0000313" key="9">
    <source>
        <dbReference type="RefSeq" id="XP_042561433.1"/>
    </source>
</evidence>
<accession>A0A8M1KGJ8</accession>
<dbReference type="GO" id="GO:0006954">
    <property type="term" value="P:inflammatory response"/>
    <property type="evidence" value="ECO:0007669"/>
    <property type="project" value="TreeGrafter"/>
</dbReference>
<dbReference type="KEGG" id="char:122130748"/>